<reference evidence="2" key="1">
    <citation type="journal article" date="2023" name="G3 (Bethesda)">
        <title>A reference genome for the long-term kleptoplast-retaining sea slug Elysia crispata morphotype clarki.</title>
        <authorList>
            <person name="Eastman K.E."/>
            <person name="Pendleton A.L."/>
            <person name="Shaikh M.A."/>
            <person name="Suttiyut T."/>
            <person name="Ogas R."/>
            <person name="Tomko P."/>
            <person name="Gavelis G."/>
            <person name="Widhalm J.R."/>
            <person name="Wisecaver J.H."/>
        </authorList>
    </citation>
    <scope>NUCLEOTIDE SEQUENCE</scope>
    <source>
        <strain evidence="2">ECLA1</strain>
    </source>
</reference>
<evidence type="ECO:0000313" key="2">
    <source>
        <dbReference type="EMBL" id="KAK3728815.1"/>
    </source>
</evidence>
<dbReference type="AlphaFoldDB" id="A0AAE1CQH2"/>
<proteinExistence type="predicted"/>
<keyword evidence="3" id="KW-1185">Reference proteome</keyword>
<evidence type="ECO:0000256" key="1">
    <source>
        <dbReference type="SAM" id="MobiDB-lite"/>
    </source>
</evidence>
<dbReference type="Proteomes" id="UP001283361">
    <property type="component" value="Unassembled WGS sequence"/>
</dbReference>
<dbReference type="EMBL" id="JAWDGP010007172">
    <property type="protein sequence ID" value="KAK3728815.1"/>
    <property type="molecule type" value="Genomic_DNA"/>
</dbReference>
<sequence length="89" mass="9915">MNGVHKHLGLHNCRVLYKFVAASCSRPFSGTSKVQPNSLVNSILECIVYSLLATCQEPKPQHHATTELADQETYKTGDPEHQDTTTARY</sequence>
<protein>
    <submittedName>
        <fullName evidence="2">Uncharacterized protein</fullName>
    </submittedName>
</protein>
<accession>A0AAE1CQH2</accession>
<evidence type="ECO:0000313" key="3">
    <source>
        <dbReference type="Proteomes" id="UP001283361"/>
    </source>
</evidence>
<name>A0AAE1CQH2_9GAST</name>
<feature type="compositionally biased region" description="Basic and acidic residues" evidence="1">
    <location>
        <begin position="72"/>
        <end position="83"/>
    </location>
</feature>
<organism evidence="2 3">
    <name type="scientific">Elysia crispata</name>
    <name type="common">lettuce slug</name>
    <dbReference type="NCBI Taxonomy" id="231223"/>
    <lineage>
        <taxon>Eukaryota</taxon>
        <taxon>Metazoa</taxon>
        <taxon>Spiralia</taxon>
        <taxon>Lophotrochozoa</taxon>
        <taxon>Mollusca</taxon>
        <taxon>Gastropoda</taxon>
        <taxon>Heterobranchia</taxon>
        <taxon>Euthyneura</taxon>
        <taxon>Panpulmonata</taxon>
        <taxon>Sacoglossa</taxon>
        <taxon>Placobranchoidea</taxon>
        <taxon>Plakobranchidae</taxon>
        <taxon>Elysia</taxon>
    </lineage>
</organism>
<gene>
    <name evidence="2" type="ORF">RRG08_013537</name>
</gene>
<feature type="region of interest" description="Disordered" evidence="1">
    <location>
        <begin position="60"/>
        <end position="89"/>
    </location>
</feature>
<comment type="caution">
    <text evidence="2">The sequence shown here is derived from an EMBL/GenBank/DDBJ whole genome shotgun (WGS) entry which is preliminary data.</text>
</comment>